<evidence type="ECO:0000313" key="2">
    <source>
        <dbReference type="EMBL" id="EPB83162.1"/>
    </source>
</evidence>
<protein>
    <submittedName>
        <fullName evidence="2">Uncharacterized protein</fullName>
    </submittedName>
</protein>
<dbReference type="OrthoDB" id="2283959at2759"/>
<feature type="region of interest" description="Disordered" evidence="1">
    <location>
        <begin position="255"/>
        <end position="282"/>
    </location>
</feature>
<accession>S2J4U9</accession>
<keyword evidence="3" id="KW-1185">Reference proteome</keyword>
<evidence type="ECO:0000313" key="3">
    <source>
        <dbReference type="Proteomes" id="UP000014254"/>
    </source>
</evidence>
<gene>
    <name evidence="2" type="ORF">HMPREF1544_10098</name>
</gene>
<feature type="region of interest" description="Disordered" evidence="1">
    <location>
        <begin position="219"/>
        <end position="238"/>
    </location>
</feature>
<feature type="compositionally biased region" description="Low complexity" evidence="1">
    <location>
        <begin position="174"/>
        <end position="206"/>
    </location>
</feature>
<dbReference type="AlphaFoldDB" id="S2J4U9"/>
<feature type="compositionally biased region" description="Polar residues" evidence="1">
    <location>
        <begin position="343"/>
        <end position="353"/>
    </location>
</feature>
<evidence type="ECO:0000256" key="1">
    <source>
        <dbReference type="SAM" id="MobiDB-lite"/>
    </source>
</evidence>
<feature type="region of interest" description="Disordered" evidence="1">
    <location>
        <begin position="117"/>
        <end position="142"/>
    </location>
</feature>
<organism evidence="2 3">
    <name type="scientific">Mucor circinelloides f. circinelloides (strain 1006PhL)</name>
    <name type="common">Mucormycosis agent</name>
    <name type="synonym">Calyptromyces circinelloides</name>
    <dbReference type="NCBI Taxonomy" id="1220926"/>
    <lineage>
        <taxon>Eukaryota</taxon>
        <taxon>Fungi</taxon>
        <taxon>Fungi incertae sedis</taxon>
        <taxon>Mucoromycota</taxon>
        <taxon>Mucoromycotina</taxon>
        <taxon>Mucoromycetes</taxon>
        <taxon>Mucorales</taxon>
        <taxon>Mucorineae</taxon>
        <taxon>Mucoraceae</taxon>
        <taxon>Mucor</taxon>
    </lineage>
</organism>
<feature type="region of interest" description="Disordered" evidence="1">
    <location>
        <begin position="163"/>
        <end position="211"/>
    </location>
</feature>
<feature type="compositionally biased region" description="Low complexity" evidence="1">
    <location>
        <begin position="262"/>
        <end position="276"/>
    </location>
</feature>
<dbReference type="OMA" id="WLNDRIA"/>
<feature type="compositionally biased region" description="Polar residues" evidence="1">
    <location>
        <begin position="296"/>
        <end position="309"/>
    </location>
</feature>
<feature type="compositionally biased region" description="Low complexity" evidence="1">
    <location>
        <begin position="121"/>
        <end position="137"/>
    </location>
</feature>
<sequence>MFKLMNTNNSTNNKAFSQQRAVLKPMKNVAIFEEEELEDDAEIELEEEVFMDDSSSSYSGTMTAIAHDSRNETMLLAQFLSSTGPEEYAKQDTRKQQQFKRASRLLSRLRKRPTMPVLRSATGAAAPINNTNATTVASPTHTEKKMNYIPLPVYDHHLTDLSTSQQPKKESNNKKSNTTSTSTNNTSNQITKTKRQQQQQQQQQQQVNSALRDSGIYSETNSEKDSSVTSTSTAYGPLPPLPPFTTVMSELQFPHPPYAFKSSSPNNYQQQQSNPRRPAPLPPALASAAIATATSVCSSDGGTSTSTRIRSVPEAALKRRSVRLRHVQVQTTNEDDGDETTNKPVSSGANTSISADKQACPHCRQYITATSNRLRRPSCPPALSSGPALVTMKDTEDAKVLLAMIMKLKSQLEEEKQCRLKLEKAIHQRQSDDRREQLAKERDRWAGDCLWLNDRIALLPE</sequence>
<reference evidence="3" key="1">
    <citation type="submission" date="2013-05" db="EMBL/GenBank/DDBJ databases">
        <title>The Genome sequence of Mucor circinelloides f. circinelloides 1006PhL.</title>
        <authorList>
            <consortium name="The Broad Institute Genomics Platform"/>
            <person name="Cuomo C."/>
            <person name="Earl A."/>
            <person name="Findley K."/>
            <person name="Lee S.C."/>
            <person name="Walker B."/>
            <person name="Young S."/>
            <person name="Zeng Q."/>
            <person name="Gargeya S."/>
            <person name="Fitzgerald M."/>
            <person name="Haas B."/>
            <person name="Abouelleil A."/>
            <person name="Allen A.W."/>
            <person name="Alvarado L."/>
            <person name="Arachchi H.M."/>
            <person name="Berlin A.M."/>
            <person name="Chapman S.B."/>
            <person name="Gainer-Dewar J."/>
            <person name="Goldberg J."/>
            <person name="Griggs A."/>
            <person name="Gujja S."/>
            <person name="Hansen M."/>
            <person name="Howarth C."/>
            <person name="Imamovic A."/>
            <person name="Ireland A."/>
            <person name="Larimer J."/>
            <person name="McCowan C."/>
            <person name="Murphy C."/>
            <person name="Pearson M."/>
            <person name="Poon T.W."/>
            <person name="Priest M."/>
            <person name="Roberts A."/>
            <person name="Saif S."/>
            <person name="Shea T."/>
            <person name="Sisk P."/>
            <person name="Sykes S."/>
            <person name="Wortman J."/>
            <person name="Nusbaum C."/>
            <person name="Birren B."/>
        </authorList>
    </citation>
    <scope>NUCLEOTIDE SEQUENCE [LARGE SCALE GENOMIC DNA]</scope>
    <source>
        <strain evidence="3">1006PhL</strain>
    </source>
</reference>
<feature type="region of interest" description="Disordered" evidence="1">
    <location>
        <begin position="296"/>
        <end position="353"/>
    </location>
</feature>
<dbReference type="InParanoid" id="S2J4U9"/>
<dbReference type="eggNOG" id="ENOG502TAHX">
    <property type="taxonomic scope" value="Eukaryota"/>
</dbReference>
<dbReference type="Proteomes" id="UP000014254">
    <property type="component" value="Unassembled WGS sequence"/>
</dbReference>
<dbReference type="VEuPathDB" id="FungiDB:HMPREF1544_10098"/>
<proteinExistence type="predicted"/>
<dbReference type="EMBL" id="KE124082">
    <property type="protein sequence ID" value="EPB83162.1"/>
    <property type="molecule type" value="Genomic_DNA"/>
</dbReference>
<name>S2J4U9_MUCC1</name>